<feature type="domain" description="Pyridoxamine 5'-phosphate oxidase N-terminal" evidence="1">
    <location>
        <begin position="7"/>
        <end position="120"/>
    </location>
</feature>
<dbReference type="InterPro" id="IPR011576">
    <property type="entry name" value="Pyridox_Oxase_N"/>
</dbReference>
<dbReference type="OrthoDB" id="1073475at2"/>
<dbReference type="AlphaFoldDB" id="A0A2N3HVJ1"/>
<dbReference type="Pfam" id="PF01243">
    <property type="entry name" value="PNPOx_N"/>
    <property type="match status" value="1"/>
</dbReference>
<dbReference type="SUPFAM" id="SSF50475">
    <property type="entry name" value="FMN-binding split barrel"/>
    <property type="match status" value="1"/>
</dbReference>
<evidence type="ECO:0000313" key="2">
    <source>
        <dbReference type="EMBL" id="PKQ62057.1"/>
    </source>
</evidence>
<gene>
    <name evidence="2" type="ORF">BZG02_14085</name>
</gene>
<dbReference type="EMBL" id="MVDD01000010">
    <property type="protein sequence ID" value="PKQ62057.1"/>
    <property type="molecule type" value="Genomic_DNA"/>
</dbReference>
<evidence type="ECO:0000259" key="1">
    <source>
        <dbReference type="Pfam" id="PF01243"/>
    </source>
</evidence>
<dbReference type="Proteomes" id="UP000233535">
    <property type="component" value="Unassembled WGS sequence"/>
</dbReference>
<protein>
    <recommendedName>
        <fullName evidence="1">Pyridoxamine 5'-phosphate oxidase N-terminal domain-containing protein</fullName>
    </recommendedName>
</protein>
<accession>A0A2N3HVJ1</accession>
<evidence type="ECO:0000313" key="3">
    <source>
        <dbReference type="Proteomes" id="UP000233535"/>
    </source>
</evidence>
<reference evidence="2 3" key="1">
    <citation type="journal article" date="2017" name="Front. Microbiol.">
        <title>Labilibaculum manganireducens gen. nov., sp. nov. and Labilibaculum filiforme sp. nov., Novel Bacteroidetes Isolated from Subsurface Sediments of the Baltic Sea.</title>
        <authorList>
            <person name="Vandieken V."/>
            <person name="Marshall I.P."/>
            <person name="Niemann H."/>
            <person name="Engelen B."/>
            <person name="Cypionka H."/>
        </authorList>
    </citation>
    <scope>NUCLEOTIDE SEQUENCE [LARGE SCALE GENOMIC DNA]</scope>
    <source>
        <strain evidence="2 3">59.16B</strain>
    </source>
</reference>
<sequence>MKDLIKLLSQHRDLALATVNDQGSPKVRIFQILQLTEQDLYFATAKNKEVYLQLKENPKVEMVSWHDKISIRVAGTAFFDVSDKIQVEIFGEGQSLEEIYQSVDNPNLVFFRVKMEWAELYDLNSNPPHREFFDGADAKSDL</sequence>
<comment type="caution">
    <text evidence="2">The sequence shown here is derived from an EMBL/GenBank/DDBJ whole genome shotgun (WGS) entry which is preliminary data.</text>
</comment>
<dbReference type="InterPro" id="IPR012349">
    <property type="entry name" value="Split_barrel_FMN-bd"/>
</dbReference>
<organism evidence="2 3">
    <name type="scientific">Labilibaculum filiforme</name>
    <dbReference type="NCBI Taxonomy" id="1940526"/>
    <lineage>
        <taxon>Bacteria</taxon>
        <taxon>Pseudomonadati</taxon>
        <taxon>Bacteroidota</taxon>
        <taxon>Bacteroidia</taxon>
        <taxon>Marinilabiliales</taxon>
        <taxon>Marinifilaceae</taxon>
        <taxon>Labilibaculum</taxon>
    </lineage>
</organism>
<keyword evidence="3" id="KW-1185">Reference proteome</keyword>
<name>A0A2N3HVJ1_9BACT</name>
<proteinExistence type="predicted"/>
<dbReference type="RefSeq" id="WP_101262087.1">
    <property type="nucleotide sequence ID" value="NZ_MVDD01000010.1"/>
</dbReference>
<dbReference type="Gene3D" id="2.30.110.10">
    <property type="entry name" value="Electron Transport, Fmn-binding Protein, Chain A"/>
    <property type="match status" value="1"/>
</dbReference>